<gene>
    <name evidence="3" type="ORF">HK097_001886</name>
</gene>
<comment type="similarity">
    <text evidence="1">Belongs to the RdRP family.</text>
</comment>
<dbReference type="EC" id="2.7.7.48" evidence="1"/>
<evidence type="ECO:0000313" key="4">
    <source>
        <dbReference type="Proteomes" id="UP001212841"/>
    </source>
</evidence>
<proteinExistence type="inferred from homology"/>
<name>A0AAD5X3D8_9FUNG</name>
<evidence type="ECO:0000259" key="2">
    <source>
        <dbReference type="Pfam" id="PF05183"/>
    </source>
</evidence>
<comment type="catalytic activity">
    <reaction evidence="1">
        <text>RNA(n) + a ribonucleoside 5'-triphosphate = RNA(n+1) + diphosphate</text>
        <dbReference type="Rhea" id="RHEA:21248"/>
        <dbReference type="Rhea" id="RHEA-COMP:14527"/>
        <dbReference type="Rhea" id="RHEA-COMP:17342"/>
        <dbReference type="ChEBI" id="CHEBI:33019"/>
        <dbReference type="ChEBI" id="CHEBI:61557"/>
        <dbReference type="ChEBI" id="CHEBI:140395"/>
        <dbReference type="EC" id="2.7.7.48"/>
    </reaction>
</comment>
<dbReference type="GO" id="GO:0030422">
    <property type="term" value="P:siRNA processing"/>
    <property type="evidence" value="ECO:0007669"/>
    <property type="project" value="TreeGrafter"/>
</dbReference>
<protein>
    <recommendedName>
        <fullName evidence="1">RNA-dependent RNA polymerase</fullName>
        <ecNumber evidence="1">2.7.7.48</ecNumber>
    </recommendedName>
</protein>
<keyword evidence="1" id="KW-0696">RNA-directed RNA polymerase</keyword>
<dbReference type="EMBL" id="JADGJD010000139">
    <property type="protein sequence ID" value="KAJ3054415.1"/>
    <property type="molecule type" value="Genomic_DNA"/>
</dbReference>
<organism evidence="3 4">
    <name type="scientific">Rhizophlyctis rosea</name>
    <dbReference type="NCBI Taxonomy" id="64517"/>
    <lineage>
        <taxon>Eukaryota</taxon>
        <taxon>Fungi</taxon>
        <taxon>Fungi incertae sedis</taxon>
        <taxon>Chytridiomycota</taxon>
        <taxon>Chytridiomycota incertae sedis</taxon>
        <taxon>Chytridiomycetes</taxon>
        <taxon>Rhizophlyctidales</taxon>
        <taxon>Rhizophlyctidaceae</taxon>
        <taxon>Rhizophlyctis</taxon>
    </lineage>
</organism>
<evidence type="ECO:0000313" key="3">
    <source>
        <dbReference type="EMBL" id="KAJ3054415.1"/>
    </source>
</evidence>
<sequence length="762" mass="85575">MFSGSVEGVEVWEGVETVQDLVAEEEEDDLDIWKDSFWDDKKNMTNRKVTTEGTVMTDGNGLISAEVLEKLREKCGWEVVPCAIQARYGSCKGTWMLFAPTSFPNRRSKRNLLIRKSQEKYEIPFIRILAQNGVGKEVFERLVQEGVRRIGTKIEACGSGVSSVRELGKMLEEMKAWRKEGDPRGAKALWEGERAVGVEEDDEWCVEVALKMLDAGIKPTESHHLSTLLTHCLRLLLHPWFTHLKITVPKARRLLILPDPTGTLPAGTAYLHIPHTCAIYRHYIGTIAQSVVVGRNPAFLKSDMRKVACVVDSSGVLEKYRDVFVVSTKGKRPLADWLGGGDYDGDEVWVCWDEDVVGSFTQQDEDDPVDVGKMFQMDDRKVATVTIGGGSDMQLAERFSDALWEGFLTMPRDPLGLFVRAFDRLADQVGIDHPDCKALAAICVELLDAAKAGKRLGRGEADVLRGKGESAESPLWLKAHCGDEVPSPFVDPAKHGPPVPYSRGSFRQEETSILTWLYELTWKVCRETYLERVEAQQDSGRLPDGDMAAPWLRVLNRGMDNQQVALAAHHLHVEMTAIRDDFLAELWRIWDPNYATTIIGLGDIDRDDDVATIKQKNGAKRKRQEAAVLRKTAAKILNFDLTLLSLPEIHSSTPDSFHNASIHIRCSLAYFASFPHIQPVSSNSLDLTSPLSSSFQKMTIASPSPSSSLVTRLRKWSFPFRIPEVLDVLIKVKRREEDMRLGREYTGTRVVERGIRDALRYK</sequence>
<dbReference type="PANTHER" id="PTHR23079">
    <property type="entry name" value="RNA-DEPENDENT RNA POLYMERASE"/>
    <property type="match status" value="1"/>
</dbReference>
<dbReference type="InterPro" id="IPR007855">
    <property type="entry name" value="RDRP"/>
</dbReference>
<dbReference type="Proteomes" id="UP001212841">
    <property type="component" value="Unassembled WGS sequence"/>
</dbReference>
<dbReference type="GO" id="GO:0003723">
    <property type="term" value="F:RNA binding"/>
    <property type="evidence" value="ECO:0007669"/>
    <property type="project" value="UniProtKB-KW"/>
</dbReference>
<dbReference type="Pfam" id="PF05183">
    <property type="entry name" value="RdRP"/>
    <property type="match status" value="1"/>
</dbReference>
<reference evidence="3" key="1">
    <citation type="submission" date="2020-05" db="EMBL/GenBank/DDBJ databases">
        <title>Phylogenomic resolution of chytrid fungi.</title>
        <authorList>
            <person name="Stajich J.E."/>
            <person name="Amses K."/>
            <person name="Simmons R."/>
            <person name="Seto K."/>
            <person name="Myers J."/>
            <person name="Bonds A."/>
            <person name="Quandt C.A."/>
            <person name="Barry K."/>
            <person name="Liu P."/>
            <person name="Grigoriev I."/>
            <person name="Longcore J.E."/>
            <person name="James T.Y."/>
        </authorList>
    </citation>
    <scope>NUCLEOTIDE SEQUENCE</scope>
    <source>
        <strain evidence="3">JEL0318</strain>
    </source>
</reference>
<evidence type="ECO:0000256" key="1">
    <source>
        <dbReference type="RuleBase" id="RU363098"/>
    </source>
</evidence>
<accession>A0AAD5X3D8</accession>
<feature type="domain" description="RDRP core" evidence="2">
    <location>
        <begin position="39"/>
        <end position="458"/>
    </location>
</feature>
<dbReference type="AlphaFoldDB" id="A0AAD5X3D8"/>
<dbReference type="PANTHER" id="PTHR23079:SF14">
    <property type="entry name" value="RNA-DEPENDENT RNA POLYMERASE"/>
    <property type="match status" value="1"/>
</dbReference>
<dbReference type="GO" id="GO:0003968">
    <property type="term" value="F:RNA-directed RNA polymerase activity"/>
    <property type="evidence" value="ECO:0007669"/>
    <property type="project" value="UniProtKB-KW"/>
</dbReference>
<dbReference type="InterPro" id="IPR057596">
    <property type="entry name" value="RDRP_core"/>
</dbReference>
<keyword evidence="1" id="KW-0694">RNA-binding</keyword>
<dbReference type="GO" id="GO:0031380">
    <property type="term" value="C:nuclear RNA-directed RNA polymerase complex"/>
    <property type="evidence" value="ECO:0007669"/>
    <property type="project" value="TreeGrafter"/>
</dbReference>
<keyword evidence="1" id="KW-0808">Transferase</keyword>
<keyword evidence="4" id="KW-1185">Reference proteome</keyword>
<comment type="caution">
    <text evidence="3">The sequence shown here is derived from an EMBL/GenBank/DDBJ whole genome shotgun (WGS) entry which is preliminary data.</text>
</comment>
<keyword evidence="1" id="KW-0548">Nucleotidyltransferase</keyword>